<proteinExistence type="predicted"/>
<reference evidence="5 6" key="1">
    <citation type="journal article" date="2017" name="Genome Biol. Evol.">
        <title>Comparative Genomic Analysis Identifies a Campylobacter Clade Deficient in Selenium Metabolism.</title>
        <authorList>
            <person name="Miller W.G."/>
            <person name="Yee E."/>
            <person name="Lopes B.S."/>
            <person name="Chapman M.H."/>
            <person name="Huynh S."/>
            <person name="Bono J.L."/>
            <person name="Parker C.T."/>
            <person name="Strachan N.J.C."/>
            <person name="Forbes K.J."/>
        </authorList>
    </citation>
    <scope>NUCLEOTIDE SEQUENCE [LARGE SCALE GENOMIC DNA]</scope>
    <source>
        <strain evidence="5 6">RM8964</strain>
    </source>
</reference>
<evidence type="ECO:0000313" key="5">
    <source>
        <dbReference type="EMBL" id="ARR02307.1"/>
    </source>
</evidence>
<dbReference type="InterPro" id="IPR025758">
    <property type="entry name" value="Fic/DOC_N"/>
</dbReference>
<dbReference type="InterPro" id="IPR026287">
    <property type="entry name" value="SoFic-like"/>
</dbReference>
<feature type="binding site" evidence="1">
    <location>
        <position position="229"/>
    </location>
    <ligand>
        <name>ATP</name>
        <dbReference type="ChEBI" id="CHEBI:30616"/>
    </ligand>
</feature>
<accession>A0A1X9T198</accession>
<dbReference type="Pfam" id="PF13784">
    <property type="entry name" value="Fic_N"/>
    <property type="match status" value="1"/>
</dbReference>
<dbReference type="InterPro" id="IPR036388">
    <property type="entry name" value="WH-like_DNA-bd_sf"/>
</dbReference>
<feature type="binding site" evidence="3">
    <location>
        <begin position="191"/>
        <end position="198"/>
    </location>
    <ligand>
        <name>ATP</name>
        <dbReference type="ChEBI" id="CHEBI:30616"/>
    </ligand>
</feature>
<dbReference type="Pfam" id="PF21248">
    <property type="entry name" value="SoFic-like_C"/>
    <property type="match status" value="1"/>
</dbReference>
<dbReference type="InterPro" id="IPR048770">
    <property type="entry name" value="SoFic-like_C"/>
</dbReference>
<dbReference type="InterPro" id="IPR003812">
    <property type="entry name" value="Fido"/>
</dbReference>
<organism evidence="5 6">
    <name type="scientific">Campylobacter vicugnae</name>
    <dbReference type="NCBI Taxonomy" id="1660076"/>
    <lineage>
        <taxon>Bacteria</taxon>
        <taxon>Pseudomonadati</taxon>
        <taxon>Campylobacterota</taxon>
        <taxon>Epsilonproteobacteria</taxon>
        <taxon>Campylobacterales</taxon>
        <taxon>Campylobacteraceae</taxon>
        <taxon>Campylobacter</taxon>
    </lineage>
</organism>
<dbReference type="Proteomes" id="UP000194265">
    <property type="component" value="Chromosome"/>
</dbReference>
<gene>
    <name evidence="5" type="ORF">CVIC8964_0896</name>
</gene>
<evidence type="ECO:0000259" key="4">
    <source>
        <dbReference type="PROSITE" id="PS51459"/>
    </source>
</evidence>
<dbReference type="RefSeq" id="WP_086255242.1">
    <property type="nucleotide sequence ID" value="NZ_CP018791.1"/>
</dbReference>
<dbReference type="Pfam" id="PF02661">
    <property type="entry name" value="Fic"/>
    <property type="match status" value="1"/>
</dbReference>
<dbReference type="InterPro" id="IPR036597">
    <property type="entry name" value="Fido-like_dom_sf"/>
</dbReference>
<feature type="binding site" evidence="1">
    <location>
        <position position="62"/>
    </location>
    <ligand>
        <name>ATP</name>
        <dbReference type="ChEBI" id="CHEBI:30616"/>
    </ligand>
</feature>
<dbReference type="SUPFAM" id="SSF140931">
    <property type="entry name" value="Fic-like"/>
    <property type="match status" value="1"/>
</dbReference>
<protein>
    <submittedName>
        <fullName evidence="5">Fic domain protein</fullName>
    </submittedName>
</protein>
<feature type="domain" description="Fido" evidence="4">
    <location>
        <begin position="109"/>
        <end position="251"/>
    </location>
</feature>
<dbReference type="AlphaFoldDB" id="A0A1X9T198"/>
<dbReference type="PANTHER" id="PTHR13504:SF35">
    <property type="entry name" value="PROTEIN ADENYLYLTRANSFERASE SOFIC"/>
    <property type="match status" value="1"/>
</dbReference>
<name>A0A1X9T198_9BACT</name>
<feature type="active site" evidence="2">
    <location>
        <position position="187"/>
    </location>
</feature>
<sequence>MEDYSFINVSQEKLETINILKAERDAVSALSELKGIANLIPNQSILINAIVLQESQDSSEIENIITTKDDLYKAVSETILRVNASTKEVMFYREALYEGFNKIKSRDFISINDIIDIQSILVQSRQGFRTLPGTQLVNDKTNEVVYTPPQSKEQIESLMKTFTEYLNSSEKSLAKLAVLHFQFESIHPFYDGNGRTGRIINILYLILKGYLDIPILYLSSYIIKHKNEYYTHLQKVRTDAEWENWIIFILKGIEATSRQTIEKVRKIKTLMDQTIETVKEKCPKIYSKELVETLFENPYCKGEFIEKSTGVERKAAARYLNQLKEAGILDCQKIGQTNIYINIKLMELLKA</sequence>
<evidence type="ECO:0000256" key="1">
    <source>
        <dbReference type="PIRSR" id="PIRSR038925-1"/>
    </source>
</evidence>
<dbReference type="OrthoDB" id="9813719at2"/>
<feature type="binding site" evidence="1">
    <location>
        <begin position="192"/>
        <end position="198"/>
    </location>
    <ligand>
        <name>ATP</name>
        <dbReference type="ChEBI" id="CHEBI:30616"/>
    </ligand>
</feature>
<dbReference type="PIRSF" id="PIRSF038925">
    <property type="entry name" value="AMP-prot_trans"/>
    <property type="match status" value="1"/>
</dbReference>
<dbReference type="STRING" id="1660074.CVIC8964_0896"/>
<dbReference type="Gene3D" id="1.10.3290.10">
    <property type="entry name" value="Fido-like domain"/>
    <property type="match status" value="1"/>
</dbReference>
<keyword evidence="1" id="KW-0547">Nucleotide-binding</keyword>
<feature type="binding site" evidence="3">
    <location>
        <begin position="229"/>
        <end position="230"/>
    </location>
    <ligand>
        <name>ATP</name>
        <dbReference type="ChEBI" id="CHEBI:30616"/>
    </ligand>
</feature>
<feature type="binding site" evidence="1">
    <location>
        <position position="187"/>
    </location>
    <ligand>
        <name>ATP</name>
        <dbReference type="ChEBI" id="CHEBI:30616"/>
    </ligand>
</feature>
<keyword evidence="1" id="KW-0067">ATP-binding</keyword>
<dbReference type="InterPro" id="IPR040198">
    <property type="entry name" value="Fido_containing"/>
</dbReference>
<dbReference type="Gene3D" id="1.10.10.10">
    <property type="entry name" value="Winged helix-like DNA-binding domain superfamily/Winged helix DNA-binding domain"/>
    <property type="match status" value="1"/>
</dbReference>
<dbReference type="EMBL" id="CP018791">
    <property type="protein sequence ID" value="ARR02307.1"/>
    <property type="molecule type" value="Genomic_DNA"/>
</dbReference>
<dbReference type="GO" id="GO:0005524">
    <property type="term" value="F:ATP binding"/>
    <property type="evidence" value="ECO:0007669"/>
    <property type="project" value="UniProtKB-KW"/>
</dbReference>
<dbReference type="PANTHER" id="PTHR13504">
    <property type="entry name" value="FIDO DOMAIN-CONTAINING PROTEIN DDB_G0283145"/>
    <property type="match status" value="1"/>
</dbReference>
<dbReference type="PROSITE" id="PS51459">
    <property type="entry name" value="FIDO"/>
    <property type="match status" value="1"/>
</dbReference>
<evidence type="ECO:0000256" key="3">
    <source>
        <dbReference type="PIRSR" id="PIRSR640198-2"/>
    </source>
</evidence>
<evidence type="ECO:0000256" key="2">
    <source>
        <dbReference type="PIRSR" id="PIRSR640198-1"/>
    </source>
</evidence>
<evidence type="ECO:0000313" key="6">
    <source>
        <dbReference type="Proteomes" id="UP000194265"/>
    </source>
</evidence>